<dbReference type="Pfam" id="PF00874">
    <property type="entry name" value="PRD"/>
    <property type="match status" value="2"/>
</dbReference>
<comment type="caution">
    <text evidence="8">The sequence shown here is derived from an EMBL/GenBank/DDBJ whole genome shotgun (WGS) entry which is preliminary data.</text>
</comment>
<dbReference type="CDD" id="cd05568">
    <property type="entry name" value="PTS_IIB_bgl_like"/>
    <property type="match status" value="1"/>
</dbReference>
<dbReference type="PROSITE" id="PS51372">
    <property type="entry name" value="PRD_2"/>
    <property type="match status" value="2"/>
</dbReference>
<reference evidence="9" key="1">
    <citation type="journal article" date="2019" name="Int. J. Syst. Evol. Microbiol.">
        <title>The Global Catalogue of Microorganisms (GCM) 10K type strain sequencing project: providing services to taxonomists for standard genome sequencing and annotation.</title>
        <authorList>
            <consortium name="The Broad Institute Genomics Platform"/>
            <consortium name="The Broad Institute Genome Sequencing Center for Infectious Disease"/>
            <person name="Wu L."/>
            <person name="Ma J."/>
        </authorList>
    </citation>
    <scope>NUCLEOTIDE SEQUENCE [LARGE SCALE GENOMIC DNA]</scope>
    <source>
        <strain evidence="9">CCUG 61889</strain>
    </source>
</reference>
<dbReference type="InterPro" id="IPR036095">
    <property type="entry name" value="PTS_EIIB-like_sf"/>
</dbReference>
<evidence type="ECO:0000313" key="8">
    <source>
        <dbReference type="EMBL" id="MFC3882139.1"/>
    </source>
</evidence>
<dbReference type="Pfam" id="PF00359">
    <property type="entry name" value="PTS_EIIA_2"/>
    <property type="match status" value="1"/>
</dbReference>
<dbReference type="SUPFAM" id="SSF63520">
    <property type="entry name" value="PTS-regulatory domain, PRD"/>
    <property type="match status" value="2"/>
</dbReference>
<dbReference type="Gene3D" id="1.10.1790.10">
    <property type="entry name" value="PRD domain"/>
    <property type="match status" value="2"/>
</dbReference>
<dbReference type="InterPro" id="IPR011608">
    <property type="entry name" value="PRD"/>
</dbReference>
<keyword evidence="4" id="KW-0804">Transcription</keyword>
<dbReference type="Gene3D" id="3.40.50.2300">
    <property type="match status" value="1"/>
</dbReference>
<gene>
    <name evidence="8" type="ORF">ACFOU2_00815</name>
</gene>
<dbReference type="SUPFAM" id="SSF46785">
    <property type="entry name" value="Winged helix' DNA-binding domain"/>
    <property type="match status" value="1"/>
</dbReference>
<evidence type="ECO:0000256" key="2">
    <source>
        <dbReference type="ARBA" id="ARBA00022737"/>
    </source>
</evidence>
<dbReference type="PANTHER" id="PTHR30185">
    <property type="entry name" value="CRYPTIC BETA-GLUCOSIDE BGL OPERON ANTITERMINATOR"/>
    <property type="match status" value="1"/>
</dbReference>
<dbReference type="InterPro" id="IPR016152">
    <property type="entry name" value="PTrfase/Anion_transptr"/>
</dbReference>
<dbReference type="InterPro" id="IPR003501">
    <property type="entry name" value="PTS_EIIB_2/3"/>
</dbReference>
<dbReference type="RefSeq" id="WP_377911336.1">
    <property type="nucleotide sequence ID" value="NZ_JBHRZT010000007.1"/>
</dbReference>
<dbReference type="InterPro" id="IPR013196">
    <property type="entry name" value="HTH_11"/>
</dbReference>
<dbReference type="InterPro" id="IPR002178">
    <property type="entry name" value="PTS_EIIA_type-2_dom"/>
</dbReference>
<keyword evidence="1" id="KW-0808">Transferase</keyword>
<feature type="domain" description="PTS EIIA type-2" evidence="5">
    <location>
        <begin position="550"/>
        <end position="693"/>
    </location>
</feature>
<dbReference type="Proteomes" id="UP001595752">
    <property type="component" value="Unassembled WGS sequence"/>
</dbReference>
<protein>
    <submittedName>
        <fullName evidence="8">BglG family transcription antiterminator</fullName>
    </submittedName>
</protein>
<dbReference type="PANTHER" id="PTHR30185:SF18">
    <property type="entry name" value="TRANSCRIPTIONAL REGULATOR MTLR"/>
    <property type="match status" value="1"/>
</dbReference>
<keyword evidence="9" id="KW-1185">Reference proteome</keyword>
<dbReference type="SUPFAM" id="SSF55804">
    <property type="entry name" value="Phoshotransferase/anion transport protein"/>
    <property type="match status" value="1"/>
</dbReference>
<dbReference type="SUPFAM" id="SSF52794">
    <property type="entry name" value="PTS system IIB component-like"/>
    <property type="match status" value="1"/>
</dbReference>
<dbReference type="InterPro" id="IPR036390">
    <property type="entry name" value="WH_DNA-bd_sf"/>
</dbReference>
<evidence type="ECO:0000256" key="3">
    <source>
        <dbReference type="ARBA" id="ARBA00023015"/>
    </source>
</evidence>
<dbReference type="InterPro" id="IPR036634">
    <property type="entry name" value="PRD_sf"/>
</dbReference>
<dbReference type="Gene3D" id="3.40.930.10">
    <property type="entry name" value="Mannitol-specific EII, Chain A"/>
    <property type="match status" value="1"/>
</dbReference>
<evidence type="ECO:0000313" key="9">
    <source>
        <dbReference type="Proteomes" id="UP001595752"/>
    </source>
</evidence>
<evidence type="ECO:0000256" key="1">
    <source>
        <dbReference type="ARBA" id="ARBA00022679"/>
    </source>
</evidence>
<evidence type="ECO:0000256" key="4">
    <source>
        <dbReference type="ARBA" id="ARBA00023163"/>
    </source>
</evidence>
<name>A0ABV8AWT9_9BACI</name>
<feature type="domain" description="PTS EIIB type-2" evidence="6">
    <location>
        <begin position="434"/>
        <end position="526"/>
    </location>
</feature>
<dbReference type="Pfam" id="PF02302">
    <property type="entry name" value="PTS_IIB"/>
    <property type="match status" value="1"/>
</dbReference>
<dbReference type="InterPro" id="IPR036388">
    <property type="entry name" value="WH-like_DNA-bd_sf"/>
</dbReference>
<dbReference type="PROSITE" id="PS51099">
    <property type="entry name" value="PTS_EIIB_TYPE_2"/>
    <property type="match status" value="1"/>
</dbReference>
<dbReference type="InterPro" id="IPR050661">
    <property type="entry name" value="BglG_antiterminators"/>
</dbReference>
<dbReference type="Gene3D" id="1.10.10.10">
    <property type="entry name" value="Winged helix-like DNA-binding domain superfamily/Winged helix DNA-binding domain"/>
    <property type="match status" value="2"/>
</dbReference>
<evidence type="ECO:0000259" key="5">
    <source>
        <dbReference type="PROSITE" id="PS51094"/>
    </source>
</evidence>
<accession>A0ABV8AWT9</accession>
<dbReference type="PROSITE" id="PS51094">
    <property type="entry name" value="PTS_EIIA_TYPE_2"/>
    <property type="match status" value="1"/>
</dbReference>
<evidence type="ECO:0000259" key="6">
    <source>
        <dbReference type="PROSITE" id="PS51099"/>
    </source>
</evidence>
<proteinExistence type="predicted"/>
<dbReference type="EMBL" id="JBHRZT010000007">
    <property type="protein sequence ID" value="MFC3882139.1"/>
    <property type="molecule type" value="Genomic_DNA"/>
</dbReference>
<dbReference type="Pfam" id="PF08279">
    <property type="entry name" value="HTH_11"/>
    <property type="match status" value="1"/>
</dbReference>
<keyword evidence="3" id="KW-0805">Transcription regulation</keyword>
<evidence type="ECO:0000259" key="7">
    <source>
        <dbReference type="PROSITE" id="PS51372"/>
    </source>
</evidence>
<feature type="domain" description="PRD" evidence="7">
    <location>
        <begin position="322"/>
        <end position="429"/>
    </location>
</feature>
<dbReference type="InterPro" id="IPR013011">
    <property type="entry name" value="PTS_EIIB_2"/>
</dbReference>
<organism evidence="8 9">
    <name type="scientific">Bacillus songklensis</name>
    <dbReference type="NCBI Taxonomy" id="1069116"/>
    <lineage>
        <taxon>Bacteria</taxon>
        <taxon>Bacillati</taxon>
        <taxon>Bacillota</taxon>
        <taxon>Bacilli</taxon>
        <taxon>Bacillales</taxon>
        <taxon>Bacillaceae</taxon>
        <taxon>Bacillus</taxon>
    </lineage>
</organism>
<sequence length="707" mass="80426">MGEQFVMNSRQQELLQILLSSSKPVSYQYLAEMFKVSTRTIQREVSSLKAILKTYQLKLVKKFGAGIQIEGAVRDKESFMQQLLTANSYMLYTPEERQEAIMYELLLNREPIKQFVLSYKFGVTEATVSNDLDKIDQLCQTMGVQLIRKPGIGVAVEGEESQKRMACSKLIHKDITFEEWFEIFQMSSSGEESAIGQLQLGTVVKKRLQKFIHSPNIHLVEKIVKEAIGQNGTIKLSDRNYVNLIVHLLLAIERMKYEEIEGDAPIIPYVDHLEEFQIAIIIAEKLEQQLHIRMPKTEIGYITLHLYGARFQHQASSASLNDLDIEWVDLTKSFIRSVEKCLHLSLSEDLILYEGLCSHLVSAINRLKLGLQIHNPMLKEIQKRYDNIFSACEQASSILVQKLGRSIPQDEIGYLAMHIGAAALRKKEQGKPKLSAIIVCASGMGTSTYLSSKLRKEIQGLQVEHILSVTELKEYMNEKNDVDLIVSTVVLPFLDQSQYIIVSPFLDAHDLQEIQKRVSFSSTRKDDLVPEEKRVPSAVVSSAKYGEAMLQIVRNLKIFEVASFQQQADLSEMMSCVRHFSFIKDEKQVLSDLVRREQQGNFILNGLALFHSRTTGVEELFAALFRFHSPVYWAGEEVSTFLLLLAPKDSPKEHIQMISEISANLIEDSFMNMLLKDDESTVRSKVETLLSQVYFAKLEATLKEPVN</sequence>
<feature type="domain" description="PRD" evidence="7">
    <location>
        <begin position="211"/>
        <end position="316"/>
    </location>
</feature>
<keyword evidence="2" id="KW-0677">Repeat</keyword>